<comment type="caution">
    <text evidence="2">The sequence shown here is derived from an EMBL/GenBank/DDBJ whole genome shotgun (WGS) entry which is preliminary data.</text>
</comment>
<organism evidence="2 3">
    <name type="scientific">Cytospora leucostoma</name>
    <dbReference type="NCBI Taxonomy" id="1230097"/>
    <lineage>
        <taxon>Eukaryota</taxon>
        <taxon>Fungi</taxon>
        <taxon>Dikarya</taxon>
        <taxon>Ascomycota</taxon>
        <taxon>Pezizomycotina</taxon>
        <taxon>Sordariomycetes</taxon>
        <taxon>Sordariomycetidae</taxon>
        <taxon>Diaporthales</taxon>
        <taxon>Cytosporaceae</taxon>
        <taxon>Cytospora</taxon>
    </lineage>
</organism>
<sequence length="108" mass="12123">MAGALPSIEKMKAEQFAISEAFKEHCMKRLEMPQGTKNAPFKSPSAVDSEFGLNIQLKKRLKLAQTNRKQARRDSEGSDPDHDTPAAKKQKTDFTMLFLEEIAAENKV</sequence>
<dbReference type="AlphaFoldDB" id="A0A423XNG2"/>
<protein>
    <submittedName>
        <fullName evidence="2">Uncharacterized protein</fullName>
    </submittedName>
</protein>
<accession>A0A423XNG2</accession>
<gene>
    <name evidence="2" type="ORF">VPNG_00287</name>
</gene>
<dbReference type="EMBL" id="LKEB01000001">
    <property type="protein sequence ID" value="ROW18144.1"/>
    <property type="molecule type" value="Genomic_DNA"/>
</dbReference>
<name>A0A423XNG2_9PEZI</name>
<reference evidence="2 3" key="1">
    <citation type="submission" date="2015-09" db="EMBL/GenBank/DDBJ databases">
        <title>Host preference determinants of Valsa canker pathogens revealed by comparative genomics.</title>
        <authorList>
            <person name="Yin Z."/>
            <person name="Huang L."/>
        </authorList>
    </citation>
    <scope>NUCLEOTIDE SEQUENCE [LARGE SCALE GENOMIC DNA]</scope>
    <source>
        <strain evidence="2 3">SXYLt</strain>
    </source>
</reference>
<proteinExistence type="predicted"/>
<dbReference type="Proteomes" id="UP000285146">
    <property type="component" value="Unassembled WGS sequence"/>
</dbReference>
<feature type="compositionally biased region" description="Basic and acidic residues" evidence="1">
    <location>
        <begin position="72"/>
        <end position="92"/>
    </location>
</feature>
<keyword evidence="3" id="KW-1185">Reference proteome</keyword>
<evidence type="ECO:0000313" key="2">
    <source>
        <dbReference type="EMBL" id="ROW18144.1"/>
    </source>
</evidence>
<evidence type="ECO:0000313" key="3">
    <source>
        <dbReference type="Proteomes" id="UP000285146"/>
    </source>
</evidence>
<evidence type="ECO:0000256" key="1">
    <source>
        <dbReference type="SAM" id="MobiDB-lite"/>
    </source>
</evidence>
<dbReference type="InParanoid" id="A0A423XNG2"/>
<feature type="region of interest" description="Disordered" evidence="1">
    <location>
        <begin position="63"/>
        <end position="92"/>
    </location>
</feature>